<dbReference type="AlphaFoldDB" id="G2G3V9"/>
<dbReference type="RefSeq" id="WP_007490612.1">
    <property type="nucleotide sequence ID" value="NZ_AGBF01000001.1"/>
</dbReference>
<organism evidence="2 3">
    <name type="scientific">Streptomyces zinciresistens K42</name>
    <dbReference type="NCBI Taxonomy" id="700597"/>
    <lineage>
        <taxon>Bacteria</taxon>
        <taxon>Bacillati</taxon>
        <taxon>Actinomycetota</taxon>
        <taxon>Actinomycetes</taxon>
        <taxon>Kitasatosporales</taxon>
        <taxon>Streptomycetaceae</taxon>
        <taxon>Streptomyces</taxon>
    </lineage>
</organism>
<dbReference type="InterPro" id="IPR005135">
    <property type="entry name" value="Endo/exonuclease/phosphatase"/>
</dbReference>
<name>G2G3V9_9ACTN</name>
<evidence type="ECO:0000259" key="1">
    <source>
        <dbReference type="Pfam" id="PF03372"/>
    </source>
</evidence>
<keyword evidence="2" id="KW-0269">Exonuclease</keyword>
<dbReference type="SUPFAM" id="SSF56219">
    <property type="entry name" value="DNase I-like"/>
    <property type="match status" value="1"/>
</dbReference>
<sequence>MRTIRLANLNAYKLGRDTIDTASWKARVTAIGEIAPDILALQEVIVDETRPSAEWATEASTVIQQLAAETGLSATTVHADGTPGPTAMANNLARGWYTALLWNPSTVKPVAGGFRPYGAPDFWHGFTTARFDIGAAEPVTVASYHGDPFRGNWRRDEAFRIKSVFRTTGGAKPGLVLGDFNALSAAKVDEPEGEQFYDPEPYLDHDHDDLEYQLLEGTIGKEQLADRRQSEVLLRRGFMVDAAAHLKVPWQATVGHWEDGRGDPDPWGARRIDLVYTTRPVVPALVSYSTHTSPAAREASDHLPVICEIDPSRISGEA</sequence>
<keyword evidence="2" id="KW-0540">Nuclease</keyword>
<comment type="caution">
    <text evidence="2">The sequence shown here is derived from an EMBL/GenBank/DDBJ whole genome shotgun (WGS) entry which is preliminary data.</text>
</comment>
<dbReference type="GO" id="GO:0004527">
    <property type="term" value="F:exonuclease activity"/>
    <property type="evidence" value="ECO:0007669"/>
    <property type="project" value="UniProtKB-KW"/>
</dbReference>
<dbReference type="Proteomes" id="UP000004217">
    <property type="component" value="Unassembled WGS sequence"/>
</dbReference>
<accession>G2G3V9</accession>
<dbReference type="Gene3D" id="3.60.10.10">
    <property type="entry name" value="Endonuclease/exonuclease/phosphatase"/>
    <property type="match status" value="1"/>
</dbReference>
<evidence type="ECO:0000313" key="2">
    <source>
        <dbReference type="EMBL" id="EGX61855.1"/>
    </source>
</evidence>
<feature type="domain" description="Endonuclease/exonuclease/phosphatase" evidence="1">
    <location>
        <begin position="30"/>
        <end position="302"/>
    </location>
</feature>
<keyword evidence="2" id="KW-0378">Hydrolase</keyword>
<dbReference type="InterPro" id="IPR036691">
    <property type="entry name" value="Endo/exonu/phosph_ase_sf"/>
</dbReference>
<protein>
    <submittedName>
        <fullName evidence="2">Endonuclease/exonuclease/phosphatase</fullName>
    </submittedName>
</protein>
<dbReference type="EMBL" id="AGBF01000001">
    <property type="protein sequence ID" value="EGX61855.1"/>
    <property type="molecule type" value="Genomic_DNA"/>
</dbReference>
<keyword evidence="2" id="KW-0255">Endonuclease</keyword>
<dbReference type="Pfam" id="PF03372">
    <property type="entry name" value="Exo_endo_phos"/>
    <property type="match status" value="1"/>
</dbReference>
<keyword evidence="3" id="KW-1185">Reference proteome</keyword>
<dbReference type="PATRIC" id="fig|700597.3.peg.152"/>
<evidence type="ECO:0000313" key="3">
    <source>
        <dbReference type="Proteomes" id="UP000004217"/>
    </source>
</evidence>
<gene>
    <name evidence="2" type="ORF">SZN_00800</name>
</gene>
<dbReference type="GO" id="GO:0004519">
    <property type="term" value="F:endonuclease activity"/>
    <property type="evidence" value="ECO:0007669"/>
    <property type="project" value="UniProtKB-KW"/>
</dbReference>
<dbReference type="OrthoDB" id="3638097at2"/>
<proteinExistence type="predicted"/>
<reference evidence="2 3" key="1">
    <citation type="submission" date="2011-08" db="EMBL/GenBank/DDBJ databases">
        <authorList>
            <person name="Lin Y."/>
            <person name="Hao X."/>
            <person name="Johnstone L."/>
            <person name="Miller S.J."/>
            <person name="Wei G."/>
            <person name="Rensing C."/>
        </authorList>
    </citation>
    <scope>NUCLEOTIDE SEQUENCE [LARGE SCALE GENOMIC DNA]</scope>
    <source>
        <strain evidence="2 3">K42</strain>
    </source>
</reference>